<proteinExistence type="predicted"/>
<evidence type="ECO:0000313" key="2">
    <source>
        <dbReference type="Proteomes" id="UP001595766"/>
    </source>
</evidence>
<organism evidence="1 2">
    <name type="scientific">Belliella kenyensis</name>
    <dbReference type="NCBI Taxonomy" id="1472724"/>
    <lineage>
        <taxon>Bacteria</taxon>
        <taxon>Pseudomonadati</taxon>
        <taxon>Bacteroidota</taxon>
        <taxon>Cytophagia</taxon>
        <taxon>Cytophagales</taxon>
        <taxon>Cyclobacteriaceae</taxon>
        <taxon>Belliella</taxon>
    </lineage>
</organism>
<dbReference type="Proteomes" id="UP001595766">
    <property type="component" value="Unassembled WGS sequence"/>
</dbReference>
<accession>A0ABV8EQR8</accession>
<keyword evidence="2" id="KW-1185">Reference proteome</keyword>
<comment type="caution">
    <text evidence="1">The sequence shown here is derived from an EMBL/GenBank/DDBJ whole genome shotgun (WGS) entry which is preliminary data.</text>
</comment>
<dbReference type="RefSeq" id="WP_241296171.1">
    <property type="nucleotide sequence ID" value="NZ_JAKZGR010000012.1"/>
</dbReference>
<name>A0ABV8EQR8_9BACT</name>
<sequence length="274" mass="32148">MDLEEIEFELPEPTHKTQEELEKIWLENLKSNFKNSIAKYKPLAIKNNWVLPTDPVSLFNQYFQELEKETLEKYKDNPTSLKRGLDNLDKDEILLEFDNVELELYPIYYELVDFSTLRFPKPEIPENYILIYISEKKEELLNLGLFLLEKQVSDLKKIPSKSNSTRKFDKPFRNDLKLAFQNQFGNDSKYFELLNCLFKQGLLSDDLSVWVGTKENGKIQLASLIKWVGLKELTIKFTEKEVKEIAKKNFGLPISLSSVKASKPEDGEYYHKKC</sequence>
<gene>
    <name evidence="1" type="ORF">ACFOUP_16800</name>
</gene>
<dbReference type="EMBL" id="JBHSAV010000092">
    <property type="protein sequence ID" value="MFC3978045.1"/>
    <property type="molecule type" value="Genomic_DNA"/>
</dbReference>
<protein>
    <submittedName>
        <fullName evidence="1">Uncharacterized protein</fullName>
    </submittedName>
</protein>
<evidence type="ECO:0000313" key="1">
    <source>
        <dbReference type="EMBL" id="MFC3978045.1"/>
    </source>
</evidence>
<reference evidence="2" key="1">
    <citation type="journal article" date="2019" name="Int. J. Syst. Evol. Microbiol.">
        <title>The Global Catalogue of Microorganisms (GCM) 10K type strain sequencing project: providing services to taxonomists for standard genome sequencing and annotation.</title>
        <authorList>
            <consortium name="The Broad Institute Genomics Platform"/>
            <consortium name="The Broad Institute Genome Sequencing Center for Infectious Disease"/>
            <person name="Wu L."/>
            <person name="Ma J."/>
        </authorList>
    </citation>
    <scope>NUCLEOTIDE SEQUENCE [LARGE SCALE GENOMIC DNA]</scope>
    <source>
        <strain evidence="2">CECT 8551</strain>
    </source>
</reference>